<accession>A0A0A7S0Q4</accession>
<evidence type="ECO:0000256" key="1">
    <source>
        <dbReference type="SAM" id="Phobius"/>
    </source>
</evidence>
<keyword evidence="1" id="KW-0472">Membrane</keyword>
<dbReference type="EMBL" id="CP009056">
    <property type="protein sequence ID" value="AJA45048.1"/>
    <property type="molecule type" value="Genomic_DNA"/>
</dbReference>
<name>A0A0A7S0Q4_FRIPE</name>
<dbReference type="STRING" id="1267021.FPB0191_01224"/>
<keyword evidence="3" id="KW-1185">Reference proteome</keyword>
<dbReference type="AlphaFoldDB" id="A0A0A7S0Q4"/>
<protein>
    <recommendedName>
        <fullName evidence="4">Transmembrane protein</fullName>
    </recommendedName>
</protein>
<evidence type="ECO:0008006" key="4">
    <source>
        <dbReference type="Google" id="ProtNLM"/>
    </source>
</evidence>
<dbReference type="HOGENOM" id="CLU_1223263_0_0_6"/>
<proteinExistence type="predicted"/>
<dbReference type="RefSeq" id="WP_039104699.1">
    <property type="nucleotide sequence ID" value="NZ_CP009056.1"/>
</dbReference>
<gene>
    <name evidence="2" type="ORF">FPB0191_01224</name>
</gene>
<evidence type="ECO:0000313" key="2">
    <source>
        <dbReference type="EMBL" id="AJA45048.1"/>
    </source>
</evidence>
<keyword evidence="1" id="KW-1133">Transmembrane helix</keyword>
<feature type="transmembrane region" description="Helical" evidence="1">
    <location>
        <begin position="59"/>
        <end position="79"/>
    </location>
</feature>
<reference evidence="2 3" key="1">
    <citation type="journal article" date="2014" name="Appl. Environ. Microbiol.">
        <title>Gut symbionts from distinct hosts exhibit genotoxic activity via divergent colibactin biosynthetic pathways.</title>
        <authorList>
            <person name="Engel P."/>
            <person name="Vizcaino M.I."/>
            <person name="Crawford J.M."/>
        </authorList>
    </citation>
    <scope>NUCLEOTIDE SEQUENCE [LARGE SCALE GENOMIC DNA]</scope>
    <source>
        <strain evidence="2 3">PEB0191</strain>
    </source>
</reference>
<organism evidence="2 3">
    <name type="scientific">Frischella perrara</name>
    <dbReference type="NCBI Taxonomy" id="1267021"/>
    <lineage>
        <taxon>Bacteria</taxon>
        <taxon>Pseudomonadati</taxon>
        <taxon>Pseudomonadota</taxon>
        <taxon>Gammaproteobacteria</taxon>
        <taxon>Orbales</taxon>
        <taxon>Orbaceae</taxon>
        <taxon>Frischella</taxon>
    </lineage>
</organism>
<dbReference type="KEGG" id="fpp:FPB0191_01224"/>
<dbReference type="Proteomes" id="UP000030901">
    <property type="component" value="Chromosome"/>
</dbReference>
<evidence type="ECO:0000313" key="3">
    <source>
        <dbReference type="Proteomes" id="UP000030901"/>
    </source>
</evidence>
<sequence>MFIARNSYSKAIKSTIFYQQGINKVMNTLTTLVPAAYVFKKEYVYINQLDKNKKSKKNINILLISVTSSISWQYFSLTITRLKFSIKKVLEVISQMDINHRQISQNDGHLKFKNPSFFNVTQSNSNALLIKSALALITKNNHEKALLIKKKYSRRLQKEKLKQNCSLFQIYILLKSLLRKLTMLQQIINVSAMNMRKIYRLFWIVFTINIETNAVINSNVMTTNTK</sequence>
<keyword evidence="1" id="KW-0812">Transmembrane</keyword>